<keyword evidence="1" id="KW-0175">Coiled coil</keyword>
<feature type="transmembrane region" description="Helical" evidence="2">
    <location>
        <begin position="17"/>
        <end position="36"/>
    </location>
</feature>
<dbReference type="AlphaFoldDB" id="A0AA49GS13"/>
<evidence type="ECO:0000256" key="1">
    <source>
        <dbReference type="SAM" id="Coils"/>
    </source>
</evidence>
<dbReference type="InterPro" id="IPR011990">
    <property type="entry name" value="TPR-like_helical_dom_sf"/>
</dbReference>
<reference evidence="3" key="2">
    <citation type="journal article" date="2024" name="Antonie Van Leeuwenhoek">
        <title>Roseihalotalea indica gen. nov., sp. nov., a halophilic Bacteroidetes from mesopelagic Southwest Indian Ocean with higher carbohydrate metabolic potential.</title>
        <authorList>
            <person name="Chen B."/>
            <person name="Zhang M."/>
            <person name="Lin D."/>
            <person name="Ye J."/>
            <person name="Tang K."/>
        </authorList>
    </citation>
    <scope>NUCLEOTIDE SEQUENCE</scope>
    <source>
        <strain evidence="3">TK19036</strain>
    </source>
</reference>
<proteinExistence type="predicted"/>
<protein>
    <recommendedName>
        <fullName evidence="4">Tetratricopeptide repeat protein</fullName>
    </recommendedName>
</protein>
<dbReference type="Gene3D" id="1.25.40.10">
    <property type="entry name" value="Tetratricopeptide repeat domain"/>
    <property type="match status" value="1"/>
</dbReference>
<evidence type="ECO:0000313" key="3">
    <source>
        <dbReference type="EMBL" id="WKN36224.1"/>
    </source>
</evidence>
<feature type="transmembrane region" description="Helical" evidence="2">
    <location>
        <begin position="177"/>
        <end position="195"/>
    </location>
</feature>
<keyword evidence="2" id="KW-0472">Membrane</keyword>
<feature type="transmembrane region" description="Helical" evidence="2">
    <location>
        <begin position="118"/>
        <end position="136"/>
    </location>
</feature>
<accession>A0AA49GS13</accession>
<feature type="transmembrane region" description="Helical" evidence="2">
    <location>
        <begin position="385"/>
        <end position="404"/>
    </location>
</feature>
<feature type="transmembrane region" description="Helical" evidence="2">
    <location>
        <begin position="148"/>
        <end position="165"/>
    </location>
</feature>
<dbReference type="EMBL" id="CP120682">
    <property type="protein sequence ID" value="WKN36224.1"/>
    <property type="molecule type" value="Genomic_DNA"/>
</dbReference>
<keyword evidence="2" id="KW-0812">Transmembrane</keyword>
<feature type="transmembrane region" description="Helical" evidence="2">
    <location>
        <begin position="347"/>
        <end position="364"/>
    </location>
</feature>
<feature type="coiled-coil region" evidence="1">
    <location>
        <begin position="894"/>
        <end position="921"/>
    </location>
</feature>
<dbReference type="SUPFAM" id="SSF48452">
    <property type="entry name" value="TPR-like"/>
    <property type="match status" value="1"/>
</dbReference>
<evidence type="ECO:0000256" key="2">
    <source>
        <dbReference type="SAM" id="Phobius"/>
    </source>
</evidence>
<keyword evidence="2" id="KW-1133">Transmembrane helix</keyword>
<evidence type="ECO:0008006" key="4">
    <source>
        <dbReference type="Google" id="ProtNLM"/>
    </source>
</evidence>
<sequence length="1011" mass="115686">MNNMFFWRNWHPVSRRVYVGMLLLLAAIMVSFLFIYPKGFLNVVSWERISELKQVPVAQEPITVGLFSFSYALDYNTVTETFLGSNLHLSPEGAYLLLAIVAVAWIMLLTIISAVDGFWYYVGVLLVIGLILLFQLEQLLWFGQTKKIGVIIAFVLFLPPTYYFQQMKVNAGLLMRLAVFSVATILFSGLVFLFAEVTHPFLTLAYYGLGVPLVMSVIFSIILGHELISFFTTIITQNNTPQSSHSLLHLSILSIVYLVNLGLLMLKNTNFLAWDIIYIDAFWLLLVIAILGLWGFQQREFQYKSLFPFAPLGALLYISLGIVTFSTIVFLASQGNDPLLESLEDCIVYSQLGFSFIFLLYLIANFIQPLMNNQRVNQIMYRPPTLPYATALIGGAVATLGFFARADFFPYYQVIAGYYNGIGDLHWFNDELFVAEQYYKLSEQYANDNHRANYSLGSLAREQGDPLLTAFYFQEALNKKPTALAYANTSAAYEENNQYFDALFTLKQGNKAFGRSPYLQNNLAMAYGRTDIIDSALFWLSEAQGNKRTSSAAEANSLALIGAHRNQIDVGTDSLLAEFVTDRDYPPNLINILTLQGQHPSDSLNFPMKPKLPEDSVLTNFTYAQLRNYLLQANPIDTALIRQTEAMVEMSANVPYTEALLLALGQVRYRQNQVVEAYKKLDRLQAVNVFKRNYYLDIMGLWALDQHSPRYATQFFAQLAERGYQDGRVKFAVSLTEALPSDDVSLTQAQQAWRELLQDSTQVTYHDMARQMLSLLTNAYNESATDIERYQWLRYRAHELSENEVAQALDAFEDKNYLVMSLYDLLVENSEHYGEGVKPRIQALRKEEASLNYQATIYLEWAWALSEVTRETVEEHARRVNMLVPLTRWQQYEKEYYQAMLAEAKRERAEASQRYQMLLGNPFYEKGFVAAVKFLFQDQPETAYQNWIDAIQTNPYSSTLLEEYILAALQLGLENYAEESLNDYRKMVSAQRYEAFLEIYEEAKESSEIAF</sequence>
<feature type="transmembrane region" description="Helical" evidence="2">
    <location>
        <begin position="306"/>
        <end position="332"/>
    </location>
</feature>
<organism evidence="3">
    <name type="scientific">Roseihalotalea indica</name>
    <dbReference type="NCBI Taxonomy" id="2867963"/>
    <lineage>
        <taxon>Bacteria</taxon>
        <taxon>Pseudomonadati</taxon>
        <taxon>Bacteroidota</taxon>
        <taxon>Cytophagia</taxon>
        <taxon>Cytophagales</taxon>
        <taxon>Catalimonadaceae</taxon>
        <taxon>Roseihalotalea</taxon>
    </lineage>
</organism>
<feature type="transmembrane region" description="Helical" evidence="2">
    <location>
        <begin position="272"/>
        <end position="294"/>
    </location>
</feature>
<reference evidence="3" key="1">
    <citation type="journal article" date="2023" name="Comput. Struct. Biotechnol. J.">
        <title>Discovery of a novel marine Bacteroidetes with a rich repertoire of carbohydrate-active enzymes.</title>
        <authorList>
            <person name="Chen B."/>
            <person name="Liu G."/>
            <person name="Chen Q."/>
            <person name="Wang H."/>
            <person name="Liu L."/>
            <person name="Tang K."/>
        </authorList>
    </citation>
    <scope>NUCLEOTIDE SEQUENCE</scope>
    <source>
        <strain evidence="3">TK19036</strain>
    </source>
</reference>
<feature type="transmembrane region" description="Helical" evidence="2">
    <location>
        <begin position="93"/>
        <end position="111"/>
    </location>
</feature>
<feature type="transmembrane region" description="Helical" evidence="2">
    <location>
        <begin position="247"/>
        <end position="266"/>
    </location>
</feature>
<feature type="transmembrane region" description="Helical" evidence="2">
    <location>
        <begin position="207"/>
        <end position="235"/>
    </location>
</feature>
<gene>
    <name evidence="3" type="ORF">K4G66_28060</name>
</gene>
<name>A0AA49GS13_9BACT</name>